<proteinExistence type="predicted"/>
<dbReference type="NCBIfam" id="NF040509">
    <property type="entry name" value="Lacto_palin_RPT"/>
    <property type="match status" value="1"/>
</dbReference>
<dbReference type="Proteomes" id="UP000234212">
    <property type="component" value="Unassembled WGS sequence"/>
</dbReference>
<evidence type="ECO:0000256" key="1">
    <source>
        <dbReference type="SAM" id="MobiDB-lite"/>
    </source>
</evidence>
<organism evidence="2 3">
    <name type="scientific">Lacticaseibacillus rhamnosus</name>
    <name type="common">Lactobacillus rhamnosus</name>
    <dbReference type="NCBI Taxonomy" id="47715"/>
    <lineage>
        <taxon>Bacteria</taxon>
        <taxon>Bacillati</taxon>
        <taxon>Bacillota</taxon>
        <taxon>Bacilli</taxon>
        <taxon>Lactobacillales</taxon>
        <taxon>Lactobacillaceae</taxon>
        <taxon>Lacticaseibacillus</taxon>
    </lineage>
</organism>
<dbReference type="EMBL" id="PKJX01000002">
    <property type="protein sequence ID" value="PLA57425.1"/>
    <property type="molecule type" value="Genomic_DNA"/>
</dbReference>
<reference evidence="2 3" key="1">
    <citation type="submission" date="2017-12" db="EMBL/GenBank/DDBJ databases">
        <title>Phylogenetic diversity of female urinary microbiome.</title>
        <authorList>
            <person name="Thomas-White K."/>
            <person name="Wolfe A.J."/>
        </authorList>
    </citation>
    <scope>NUCLEOTIDE SEQUENCE [LARGE SCALE GENOMIC DNA]</scope>
    <source>
        <strain evidence="2 3">UMB0004</strain>
    </source>
</reference>
<feature type="compositionally biased region" description="Basic residues" evidence="1">
    <location>
        <begin position="8"/>
        <end position="17"/>
    </location>
</feature>
<comment type="caution">
    <text evidence="2">The sequence shown here is derived from an EMBL/GenBank/DDBJ whole genome shotgun (WGS) entry which is preliminary data.</text>
</comment>
<feature type="region of interest" description="Disordered" evidence="1">
    <location>
        <begin position="1"/>
        <end position="62"/>
    </location>
</feature>
<accession>A0AAP8J1W7</accession>
<evidence type="ECO:0000313" key="3">
    <source>
        <dbReference type="Proteomes" id="UP000234212"/>
    </source>
</evidence>
<protein>
    <submittedName>
        <fullName evidence="2">Uncharacterized protein</fullName>
    </submittedName>
</protein>
<dbReference type="AntiFam" id="ANF00266">
    <property type="entry name" value="DNA repeat translations related to WP_020751851.1"/>
</dbReference>
<dbReference type="AlphaFoldDB" id="A0AAP8J1W7"/>
<evidence type="ECO:0000313" key="2">
    <source>
        <dbReference type="EMBL" id="PLA57425.1"/>
    </source>
</evidence>
<sequence>MQLLTAPKRAHQRRNLRIRTSEPQWPKPSHWGSEATYTPVSNRAGSRSALKKTTDAVSGLGR</sequence>
<name>A0AAP8J1W7_LACRH</name>
<feature type="compositionally biased region" description="Polar residues" evidence="1">
    <location>
        <begin position="35"/>
        <end position="45"/>
    </location>
</feature>
<gene>
    <name evidence="2" type="ORF">CYJ91_06400</name>
</gene>